<feature type="disulfide bond" evidence="6">
    <location>
        <begin position="194"/>
        <end position="221"/>
    </location>
</feature>
<feature type="compositionally biased region" description="Polar residues" evidence="7">
    <location>
        <begin position="622"/>
        <end position="632"/>
    </location>
</feature>
<evidence type="ECO:0000313" key="11">
    <source>
        <dbReference type="EMBL" id="KAF0300617.1"/>
    </source>
</evidence>
<dbReference type="PROSITE" id="PS50227">
    <property type="entry name" value="G_PROTEIN_RECEP_F2_3"/>
    <property type="match status" value="1"/>
</dbReference>
<dbReference type="OrthoDB" id="547680at2759"/>
<keyword evidence="8" id="KW-0812">Transmembrane</keyword>
<keyword evidence="3" id="KW-0677">Repeat</keyword>
<comment type="caution">
    <text evidence="11">The sequence shown here is derived from an EMBL/GenBank/DDBJ whole genome shotgun (WGS) entry which is preliminary data.</text>
</comment>
<gene>
    <name evidence="11" type="primary">CSMD1_2</name>
    <name evidence="11" type="ORF">FJT64_026906</name>
</gene>
<proteinExistence type="predicted"/>
<dbReference type="PROSITE" id="PS50923">
    <property type="entry name" value="SUSHI"/>
    <property type="match status" value="8"/>
</dbReference>
<keyword evidence="8" id="KW-0472">Membrane</keyword>
<feature type="disulfide bond" evidence="6">
    <location>
        <begin position="16"/>
        <end position="43"/>
    </location>
</feature>
<feature type="disulfide bond" evidence="6">
    <location>
        <begin position="451"/>
        <end position="478"/>
    </location>
</feature>
<dbReference type="PANTHER" id="PTHR46393">
    <property type="entry name" value="SUSHI DOMAIN-CONTAINING PROTEIN"/>
    <property type="match status" value="1"/>
</dbReference>
<evidence type="ECO:0000256" key="6">
    <source>
        <dbReference type="PROSITE-ProRule" id="PRU00302"/>
    </source>
</evidence>
<keyword evidence="4 6" id="KW-1015">Disulfide bond</keyword>
<feature type="disulfide bond" evidence="6">
    <location>
        <begin position="332"/>
        <end position="359"/>
    </location>
</feature>
<feature type="domain" description="Sushi" evidence="10">
    <location>
        <begin position="362"/>
        <end position="420"/>
    </location>
</feature>
<dbReference type="SUPFAM" id="SSF57535">
    <property type="entry name" value="Complement control module/SCR domain"/>
    <property type="match status" value="8"/>
</dbReference>
<feature type="region of interest" description="Disordered" evidence="7">
    <location>
        <begin position="476"/>
        <end position="526"/>
    </location>
</feature>
<keyword evidence="5" id="KW-0325">Glycoprotein</keyword>
<dbReference type="Pfam" id="PF00084">
    <property type="entry name" value="Sushi"/>
    <property type="match status" value="8"/>
</dbReference>
<evidence type="ECO:0000259" key="9">
    <source>
        <dbReference type="PROSITE" id="PS50227"/>
    </source>
</evidence>
<organism evidence="11 12">
    <name type="scientific">Amphibalanus amphitrite</name>
    <name type="common">Striped barnacle</name>
    <name type="synonym">Balanus amphitrite</name>
    <dbReference type="NCBI Taxonomy" id="1232801"/>
    <lineage>
        <taxon>Eukaryota</taxon>
        <taxon>Metazoa</taxon>
        <taxon>Ecdysozoa</taxon>
        <taxon>Arthropoda</taxon>
        <taxon>Crustacea</taxon>
        <taxon>Multicrustacea</taxon>
        <taxon>Cirripedia</taxon>
        <taxon>Thoracica</taxon>
        <taxon>Thoracicalcarea</taxon>
        <taxon>Balanomorpha</taxon>
        <taxon>Balanoidea</taxon>
        <taxon>Balanidae</taxon>
        <taxon>Amphibalaninae</taxon>
        <taxon>Amphibalanus</taxon>
    </lineage>
</organism>
<evidence type="ECO:0000256" key="5">
    <source>
        <dbReference type="ARBA" id="ARBA00023180"/>
    </source>
</evidence>
<keyword evidence="8" id="KW-1133">Transmembrane helix</keyword>
<dbReference type="Gene3D" id="2.10.70.10">
    <property type="entry name" value="Complement Module, domain 1"/>
    <property type="match status" value="8"/>
</dbReference>
<feature type="disulfide bond" evidence="6">
    <location>
        <begin position="272"/>
        <end position="299"/>
    </location>
</feature>
<comment type="caution">
    <text evidence="6">Lacks conserved residue(s) required for the propagation of feature annotation.</text>
</comment>
<name>A0A6A4VXE6_AMPAM</name>
<evidence type="ECO:0000256" key="8">
    <source>
        <dbReference type="SAM" id="Phobius"/>
    </source>
</evidence>
<feature type="domain" description="Sushi" evidence="10">
    <location>
        <begin position="46"/>
        <end position="104"/>
    </location>
</feature>
<accession>A0A6A4VXE6</accession>
<feature type="disulfide bond" evidence="6">
    <location>
        <begin position="134"/>
        <end position="161"/>
    </location>
</feature>
<evidence type="ECO:0000256" key="3">
    <source>
        <dbReference type="ARBA" id="ARBA00022737"/>
    </source>
</evidence>
<keyword evidence="2" id="KW-0732">Signal</keyword>
<dbReference type="PANTHER" id="PTHR46393:SF7">
    <property type="entry name" value="COMPLEMENT C2"/>
    <property type="match status" value="1"/>
</dbReference>
<dbReference type="CDD" id="cd00033">
    <property type="entry name" value="CCP"/>
    <property type="match status" value="8"/>
</dbReference>
<dbReference type="AlphaFoldDB" id="A0A6A4VXE6"/>
<dbReference type="GO" id="GO:0004930">
    <property type="term" value="F:G protein-coupled receptor activity"/>
    <property type="evidence" value="ECO:0007669"/>
    <property type="project" value="InterPro"/>
</dbReference>
<evidence type="ECO:0000256" key="4">
    <source>
        <dbReference type="ARBA" id="ARBA00023157"/>
    </source>
</evidence>
<sequence length="705" mass="74924">MLDDRTTFGARARFTCKEEHALLGDPLRTCGDGGKWTGEPAKCLFAVCPEPAAPEHGSVTVRGNLTAGTEALFSCDPGHQLLGDAVTRCQLGGTWETPPPVCRLIDCGQPPEPAHGTRTLNGGTLLGDVATFSCPEGYTMIGSRSRSCLSDGTWSGEPAQCSLVDCSRPFALLHGDVQYLSGGTSLGSELQYSCSRNYQLVGEPIRVCQADGTWSGYAPTCEQIRCEQPEKPSHSLTTVTGNDSRRQKVKQILLNQRFRETFRVGAKVTYSCKQGYKVTGAAERTCLNTGGWSGLPPSCEFVDCGPPPPPVIGNVSLPSRATFYGAVAEYSCPDKYQLVGDGQRVCEGEGAWGGELPTCEEVDCGTPERPEETLSVSTSGQRVGDLATYSCVPGHRLVGTASRTCLATGGWSGAPPRCQVVDCAPLPTLENGRVYSLNESTEYDTLVEHHCFPTHRRRGPFRRRCTRDGTWSGMSTVCVPRTPQLDSTETAPAAAEPGGAADNSGDVSDSSDVSSAAGAAGSAEQRDQQARHITGAWTGSAVVIFLVAAVLVAVFWLRRRKQAEKNSSNNHSLEERQVPITTLPGMAVYAVPADVRPGEGIQTRPLPSRPNEEPIYNEADDSFSSGPDSFTSEPPVPDNTYANRDATYANGLHHGSVLYENGVSDASATYANSGSETGVSAPNGRPGSRDSGTHSPPVTVNGMQM</sequence>
<feature type="domain" description="Sushi" evidence="10">
    <location>
        <begin position="1"/>
        <end position="45"/>
    </location>
</feature>
<evidence type="ECO:0000256" key="2">
    <source>
        <dbReference type="ARBA" id="ARBA00022729"/>
    </source>
</evidence>
<evidence type="ECO:0000256" key="7">
    <source>
        <dbReference type="SAM" id="MobiDB-lite"/>
    </source>
</evidence>
<dbReference type="Proteomes" id="UP000440578">
    <property type="component" value="Unassembled WGS sequence"/>
</dbReference>
<feature type="compositionally biased region" description="Polar residues" evidence="7">
    <location>
        <begin position="667"/>
        <end position="680"/>
    </location>
</feature>
<dbReference type="GO" id="GO:0016020">
    <property type="term" value="C:membrane"/>
    <property type="evidence" value="ECO:0007669"/>
    <property type="project" value="InterPro"/>
</dbReference>
<feature type="compositionally biased region" description="Polar residues" evidence="7">
    <location>
        <begin position="693"/>
        <end position="705"/>
    </location>
</feature>
<feature type="compositionally biased region" description="Low complexity" evidence="7">
    <location>
        <begin position="488"/>
        <end position="523"/>
    </location>
</feature>
<protein>
    <submittedName>
        <fullName evidence="11">CUB and sushi domain-containing protein 1</fullName>
    </submittedName>
</protein>
<feature type="disulfide bond" evidence="6">
    <location>
        <begin position="391"/>
        <end position="418"/>
    </location>
</feature>
<evidence type="ECO:0000259" key="10">
    <source>
        <dbReference type="PROSITE" id="PS50923"/>
    </source>
</evidence>
<keyword evidence="1 6" id="KW-0768">Sushi</keyword>
<dbReference type="EMBL" id="VIIS01001249">
    <property type="protein sequence ID" value="KAF0300617.1"/>
    <property type="molecule type" value="Genomic_DNA"/>
</dbReference>
<feature type="domain" description="Sushi" evidence="10">
    <location>
        <begin position="224"/>
        <end position="301"/>
    </location>
</feature>
<reference evidence="11 12" key="1">
    <citation type="submission" date="2019-07" db="EMBL/GenBank/DDBJ databases">
        <title>Draft genome assembly of a fouling barnacle, Amphibalanus amphitrite (Darwin, 1854): The first reference genome for Thecostraca.</title>
        <authorList>
            <person name="Kim W."/>
        </authorList>
    </citation>
    <scope>NUCLEOTIDE SEQUENCE [LARGE SCALE GENOMIC DNA]</scope>
    <source>
        <strain evidence="11">SNU_AA5</strain>
        <tissue evidence="11">Soma without cirri and trophi</tissue>
    </source>
</reference>
<feature type="transmembrane region" description="Helical" evidence="8">
    <location>
        <begin position="536"/>
        <end position="557"/>
    </location>
</feature>
<dbReference type="InterPro" id="IPR035976">
    <property type="entry name" value="Sushi/SCR/CCP_sf"/>
</dbReference>
<feature type="disulfide bond" evidence="6">
    <location>
        <begin position="75"/>
        <end position="102"/>
    </location>
</feature>
<feature type="domain" description="Sushi" evidence="10">
    <location>
        <begin position="421"/>
        <end position="480"/>
    </location>
</feature>
<feature type="domain" description="Sushi" evidence="10">
    <location>
        <begin position="105"/>
        <end position="163"/>
    </location>
</feature>
<dbReference type="InterPro" id="IPR000436">
    <property type="entry name" value="Sushi_SCR_CCP_dom"/>
</dbReference>
<feature type="region of interest" description="Disordered" evidence="7">
    <location>
        <begin position="667"/>
        <end position="705"/>
    </location>
</feature>
<keyword evidence="12" id="KW-1185">Reference proteome</keyword>
<evidence type="ECO:0000313" key="12">
    <source>
        <dbReference type="Proteomes" id="UP000440578"/>
    </source>
</evidence>
<feature type="domain" description="Sushi" evidence="10">
    <location>
        <begin position="302"/>
        <end position="361"/>
    </location>
</feature>
<feature type="region of interest" description="Disordered" evidence="7">
    <location>
        <begin position="595"/>
        <end position="641"/>
    </location>
</feature>
<feature type="domain" description="G-protein coupled receptors family 2 profile 1" evidence="9">
    <location>
        <begin position="127"/>
        <end position="170"/>
    </location>
</feature>
<dbReference type="SMART" id="SM00032">
    <property type="entry name" value="CCP"/>
    <property type="match status" value="8"/>
</dbReference>
<feature type="domain" description="Sushi" evidence="10">
    <location>
        <begin position="164"/>
        <end position="223"/>
    </location>
</feature>
<dbReference type="InterPro" id="IPR001879">
    <property type="entry name" value="GPCR_2_extracellular_dom"/>
</dbReference>
<evidence type="ECO:0000256" key="1">
    <source>
        <dbReference type="ARBA" id="ARBA00022659"/>
    </source>
</evidence>